<evidence type="ECO:0000259" key="8">
    <source>
        <dbReference type="PROSITE" id="PS51461"/>
    </source>
</evidence>
<accession>A0A672JRE8</accession>
<keyword evidence="5" id="KW-0677">Repeat</keyword>
<reference evidence="9" key="3">
    <citation type="submission" date="2025-09" db="UniProtKB">
        <authorList>
            <consortium name="Ensembl"/>
        </authorList>
    </citation>
    <scope>IDENTIFICATION</scope>
</reference>
<dbReference type="Gene3D" id="2.60.120.1000">
    <property type="match status" value="1"/>
</dbReference>
<feature type="compositionally biased region" description="Basic and acidic residues" evidence="7">
    <location>
        <begin position="1041"/>
        <end position="1056"/>
    </location>
</feature>
<dbReference type="InParanoid" id="A0A672JRE8"/>
<dbReference type="SMART" id="SM00038">
    <property type="entry name" value="COLFI"/>
    <property type="match status" value="1"/>
</dbReference>
<dbReference type="InterPro" id="IPR013320">
    <property type="entry name" value="ConA-like_dom_sf"/>
</dbReference>
<dbReference type="GO" id="GO:0005581">
    <property type="term" value="C:collagen trimer"/>
    <property type="evidence" value="ECO:0007669"/>
    <property type="project" value="UniProtKB-KW"/>
</dbReference>
<dbReference type="Pfam" id="PF01391">
    <property type="entry name" value="Collagen"/>
    <property type="match status" value="5"/>
</dbReference>
<dbReference type="SUPFAM" id="SSF49899">
    <property type="entry name" value="Concanavalin A-like lectins/glucanases"/>
    <property type="match status" value="1"/>
</dbReference>
<dbReference type="PANTHER" id="PTHR24023">
    <property type="entry name" value="COLLAGEN ALPHA"/>
    <property type="match status" value="1"/>
</dbReference>
<feature type="compositionally biased region" description="Low complexity" evidence="7">
    <location>
        <begin position="861"/>
        <end position="891"/>
    </location>
</feature>
<evidence type="ECO:0000256" key="3">
    <source>
        <dbReference type="ARBA" id="ARBA00022530"/>
    </source>
</evidence>
<feature type="compositionally biased region" description="Basic and acidic residues" evidence="7">
    <location>
        <begin position="714"/>
        <end position="726"/>
    </location>
</feature>
<dbReference type="InterPro" id="IPR001791">
    <property type="entry name" value="Laminin_G"/>
</dbReference>
<dbReference type="SMART" id="SM00210">
    <property type="entry name" value="TSPN"/>
    <property type="match status" value="1"/>
</dbReference>
<evidence type="ECO:0000256" key="2">
    <source>
        <dbReference type="ARBA" id="ARBA00022525"/>
    </source>
</evidence>
<proteinExistence type="predicted"/>
<dbReference type="GO" id="GO:0005615">
    <property type="term" value="C:extracellular space"/>
    <property type="evidence" value="ECO:0007669"/>
    <property type="project" value="TreeGrafter"/>
</dbReference>
<keyword evidence="4" id="KW-0732">Signal</keyword>
<keyword evidence="3" id="KW-0272">Extracellular matrix</keyword>
<feature type="domain" description="Fibrillar collagen NC1" evidence="8">
    <location>
        <begin position="1309"/>
        <end position="1537"/>
    </location>
</feature>
<keyword evidence="10" id="KW-1185">Reference proteome</keyword>
<dbReference type="GO" id="GO:0001664">
    <property type="term" value="F:G protein-coupled receptor binding"/>
    <property type="evidence" value="ECO:0007669"/>
    <property type="project" value="TreeGrafter"/>
</dbReference>
<dbReference type="SMART" id="SM00282">
    <property type="entry name" value="LamG"/>
    <property type="match status" value="1"/>
</dbReference>
<dbReference type="Proteomes" id="UP000472267">
    <property type="component" value="Chromosome 18"/>
</dbReference>
<sequence length="1538" mass="158704">MLWQTCTTETSAYQSVCSASAAEPVDVLKVLDFQSSPEGIRKTPGFCTVRRGSKPDIAYRVGKSVQLSAPTKQLFPGGVFPEDFSILFTVKPKAGLQSFLLSVYNQQGIQQLGVEVGRAPVFLYEDQHGKPAPEEYPLFRTINLADGKWHRVAISVEKKSVTIIVDCKKKVVRPLGRSERAVISTEGITVFGTRILDDEVFEGDIQQLLIVADPRAAYDYCEHYSPDCETPSHHDTPQAQEPEDEYTNYEYGEFYDYSEGEVTTDPAPTEGAKTETYVGGDYYTGEYDYTTVDGNPPETPTETTGQGQSYDSEIVDDYITGAEEVGADPTVAVETVAPVDTGKTVDPASDVYEFKEYDLKEYDHKEFVEKPYDYGDYGDYGTTEAKPTPVTYEEEIGPGVAAETDIRESVSEDRGSWWLSFDGVFCSLLPHSCVCLVFLQGPPGRPGLPGSDGVPGPPGTVLMLPFRAGGESHKGPVVSAQEAQAQAILSQARVSTQLPRTPGGPGAPGLKGDRGDSGPQGPRGLQGPTGLPGKAGKRKLFLAFAPAVPINDHMGSVFYVTRAFALKVYYILLHVTSSLFYSSKLYSNLSFGCFCVFSTCGCCDFQGPRGLLGPRGSPGPAGQRGLPGLDGQAGPKGNMGPQGEPGPPGQQGMPGPHGPQGKQGLAGLAGADGPPGHPGKEGPAGEKGAPGHPGPMGSIGYPGPRGVKGAEGVRGLKGDRGEKGEDGFPGFKGDMGLKGDKGEGGVVGPRGEDGPEGPKGKSGPTGESGPIGTAGEKVNKPFSVIYGPPGKDGLPGHPGQRGETGFQGKTGPPGPGGVVGPQGPTGETGQIGERGHPGSPGPPGEQGLPGAAGKEGGKGDPGPSGLSGKPGPAGLRGFQGARGLPGAMGPAGLKGGEGPQGPPGPIGSPGERGAAGPGGPIGLTGRNGPQGPPGPAGEKGAPGEKGPMGPAGRDGIQGPVGLPGPAGPQGPPGEDGDKGPPGPSGLQGVVGAPGPAGSDGESGPRGQQGMFGQKGDEGPRGFPGLPGPIGLQVRRLSSHCGKHDETSSRETGEKGETGPPGAAGPPGGRGPPGDDGPKGNPVRQPRCAGGRRVSENCRRHRVRYVTGAPPAQRLDLSGEAGAEGPVGKTGPVGPQGPPGKAGAEGLRGIPGAVGEQGLPGASGQDGPPGPLGPPGLPGMKGDSGSKGEKGHPGLIGLIGPPGEPGEKGDRGLPGPQGTGGGKGDAGIGGSPGPLGPPGPPGISGPQGQKGSKGSTVSYMFDIFKGPPGDVIQPLPIQQASRKTRRQAEVQGDEAPADYGMEGLGMEGMEDVFGSLNNLKQDIERMKFPMGTQDNPARTCNDLRLSQPDYPDGEYWIDPNQGCIGDSIKVFCNFTAGGETCINPDKKSTGVRISNWPKESPGSWFSEFKRGKILNYVDVGENTITTVQMTFLKLLSSSARQNFTYICHQSVAWYDAKADNYDKALRFLGSNDEELSYDNNPFIKPLMDGCSLKQGYSKTVMEINTPRIDQLPIIDVMLNDFGDSNQRFGFEVGPVCFLG</sequence>
<feature type="compositionally biased region" description="Basic and acidic residues" evidence="7">
    <location>
        <begin position="750"/>
        <end position="759"/>
    </location>
</feature>
<protein>
    <recommendedName>
        <fullName evidence="8">Fibrillar collagen NC1 domain-containing protein</fullName>
    </recommendedName>
</protein>
<dbReference type="Ensembl" id="ENSSFAT00005057156.1">
    <property type="protein sequence ID" value="ENSSFAP00005055460.1"/>
    <property type="gene ID" value="ENSSFAG00005026303.1"/>
</dbReference>
<evidence type="ECO:0000256" key="6">
    <source>
        <dbReference type="ARBA" id="ARBA00023119"/>
    </source>
</evidence>
<keyword evidence="6" id="KW-0176">Collagen</keyword>
<feature type="compositionally biased region" description="Gly residues" evidence="7">
    <location>
        <begin position="1064"/>
        <end position="1073"/>
    </location>
</feature>
<dbReference type="PANTHER" id="PTHR24023:SF1082">
    <property type="entry name" value="COLLAGEN TRIPLE HELIX REPEAT"/>
    <property type="match status" value="1"/>
</dbReference>
<name>A0A672JRE8_SALFA</name>
<feature type="compositionally biased region" description="Low complexity" evidence="7">
    <location>
        <begin position="936"/>
        <end position="951"/>
    </location>
</feature>
<feature type="compositionally biased region" description="Pro residues" evidence="7">
    <location>
        <begin position="1167"/>
        <end position="1176"/>
    </location>
</feature>
<dbReference type="Pfam" id="PF02210">
    <property type="entry name" value="Laminin_G_2"/>
    <property type="match status" value="1"/>
</dbReference>
<dbReference type="InterPro" id="IPR000885">
    <property type="entry name" value="Fib_collagen_C"/>
</dbReference>
<keyword evidence="2" id="KW-0964">Secreted</keyword>
<evidence type="ECO:0000256" key="1">
    <source>
        <dbReference type="ARBA" id="ARBA00004498"/>
    </source>
</evidence>
<reference evidence="9" key="1">
    <citation type="submission" date="2019-06" db="EMBL/GenBank/DDBJ databases">
        <authorList>
            <consortium name="Wellcome Sanger Institute Data Sharing"/>
        </authorList>
    </citation>
    <scope>NUCLEOTIDE SEQUENCE [LARGE SCALE GENOMIC DNA]</scope>
</reference>
<feature type="compositionally biased region" description="Low complexity" evidence="7">
    <location>
        <begin position="821"/>
        <end position="831"/>
    </location>
</feature>
<feature type="compositionally biased region" description="Gly residues" evidence="7">
    <location>
        <begin position="913"/>
        <end position="922"/>
    </location>
</feature>
<feature type="compositionally biased region" description="Low complexity" evidence="7">
    <location>
        <begin position="1243"/>
        <end position="1253"/>
    </location>
</feature>
<evidence type="ECO:0000256" key="5">
    <source>
        <dbReference type="ARBA" id="ARBA00022737"/>
    </source>
</evidence>
<reference evidence="9" key="2">
    <citation type="submission" date="2025-08" db="UniProtKB">
        <authorList>
            <consortium name="Ensembl"/>
        </authorList>
    </citation>
    <scope>IDENTIFICATION</scope>
</reference>
<feature type="compositionally biased region" description="Low complexity" evidence="7">
    <location>
        <begin position="650"/>
        <end position="674"/>
    </location>
</feature>
<dbReference type="OMA" id="RWTIRWK"/>
<dbReference type="PROSITE" id="PS51461">
    <property type="entry name" value="NC1_FIB"/>
    <property type="match status" value="1"/>
</dbReference>
<dbReference type="Gene3D" id="2.60.120.200">
    <property type="match status" value="1"/>
</dbReference>
<evidence type="ECO:0000313" key="9">
    <source>
        <dbReference type="Ensembl" id="ENSSFAP00005055460.1"/>
    </source>
</evidence>
<dbReference type="InterPro" id="IPR050149">
    <property type="entry name" value="Collagen_superfamily"/>
</dbReference>
<evidence type="ECO:0000256" key="7">
    <source>
        <dbReference type="SAM" id="MobiDB-lite"/>
    </source>
</evidence>
<dbReference type="Pfam" id="PF01410">
    <property type="entry name" value="COLFI"/>
    <property type="match status" value="1"/>
</dbReference>
<evidence type="ECO:0000256" key="4">
    <source>
        <dbReference type="ARBA" id="ARBA00022729"/>
    </source>
</evidence>
<feature type="compositionally biased region" description="Pro residues" evidence="7">
    <location>
        <begin position="1233"/>
        <end position="1242"/>
    </location>
</feature>
<evidence type="ECO:0000313" key="10">
    <source>
        <dbReference type="Proteomes" id="UP000472267"/>
    </source>
</evidence>
<dbReference type="GO" id="GO:0005201">
    <property type="term" value="F:extracellular matrix structural constituent"/>
    <property type="evidence" value="ECO:0007669"/>
    <property type="project" value="InterPro"/>
</dbReference>
<comment type="subcellular location">
    <subcellularLocation>
        <location evidence="1">Secreted</location>
        <location evidence="1">Extracellular space</location>
        <location evidence="1">Extracellular matrix</location>
    </subcellularLocation>
</comment>
<organism evidence="9 10">
    <name type="scientific">Salarias fasciatus</name>
    <name type="common">Jewelled blenny</name>
    <name type="synonym">Blennius fasciatus</name>
    <dbReference type="NCBI Taxonomy" id="181472"/>
    <lineage>
        <taxon>Eukaryota</taxon>
        <taxon>Metazoa</taxon>
        <taxon>Chordata</taxon>
        <taxon>Craniata</taxon>
        <taxon>Vertebrata</taxon>
        <taxon>Euteleostomi</taxon>
        <taxon>Actinopterygii</taxon>
        <taxon>Neopterygii</taxon>
        <taxon>Teleostei</taxon>
        <taxon>Neoteleostei</taxon>
        <taxon>Acanthomorphata</taxon>
        <taxon>Ovalentaria</taxon>
        <taxon>Blenniimorphae</taxon>
        <taxon>Blenniiformes</taxon>
        <taxon>Blennioidei</taxon>
        <taxon>Blenniidae</taxon>
        <taxon>Salariinae</taxon>
        <taxon>Salarias</taxon>
    </lineage>
</organism>
<feature type="region of interest" description="Disordered" evidence="7">
    <location>
        <begin position="614"/>
        <end position="1254"/>
    </location>
</feature>
<feature type="compositionally biased region" description="Gly residues" evidence="7">
    <location>
        <begin position="1214"/>
        <end position="1232"/>
    </location>
</feature>
<dbReference type="InterPro" id="IPR008160">
    <property type="entry name" value="Collagen"/>
</dbReference>
<dbReference type="GO" id="GO:0031012">
    <property type="term" value="C:extracellular matrix"/>
    <property type="evidence" value="ECO:0007669"/>
    <property type="project" value="TreeGrafter"/>
</dbReference>
<feature type="region of interest" description="Disordered" evidence="7">
    <location>
        <begin position="492"/>
        <end position="533"/>
    </location>
</feature>
<dbReference type="InterPro" id="IPR048287">
    <property type="entry name" value="TSPN-like_N"/>
</dbReference>